<feature type="domain" description="Peptidase M15A C-terminal" evidence="1">
    <location>
        <begin position="5"/>
        <end position="106"/>
    </location>
</feature>
<dbReference type="EMBL" id="UFSO01000003">
    <property type="protein sequence ID" value="SSY80287.1"/>
    <property type="molecule type" value="Genomic_DNA"/>
</dbReference>
<proteinExistence type="predicted"/>
<dbReference type="RefSeq" id="WP_244772881.1">
    <property type="nucleotide sequence ID" value="NZ_CP091519.2"/>
</dbReference>
<name>A0A376BTH7_9NEIS</name>
<gene>
    <name evidence="2" type="ORF">NCTC10283_01841</name>
</gene>
<dbReference type="STRING" id="1120980.GCA_000745955_00098"/>
<organism evidence="2 3">
    <name type="scientific">Alysiella crassa</name>
    <dbReference type="NCBI Taxonomy" id="153491"/>
    <lineage>
        <taxon>Bacteria</taxon>
        <taxon>Pseudomonadati</taxon>
        <taxon>Pseudomonadota</taxon>
        <taxon>Betaproteobacteria</taxon>
        <taxon>Neisseriales</taxon>
        <taxon>Neisseriaceae</taxon>
        <taxon>Alysiella</taxon>
    </lineage>
</organism>
<dbReference type="SUPFAM" id="SSF55166">
    <property type="entry name" value="Hedgehog/DD-peptidase"/>
    <property type="match status" value="2"/>
</dbReference>
<reference evidence="2 3" key="1">
    <citation type="submission" date="2018-06" db="EMBL/GenBank/DDBJ databases">
        <authorList>
            <consortium name="Pathogen Informatics"/>
            <person name="Doyle S."/>
        </authorList>
    </citation>
    <scope>NUCLEOTIDE SEQUENCE [LARGE SCALE GENOMIC DNA]</scope>
    <source>
        <strain evidence="2 3">NCTC10283</strain>
    </source>
</reference>
<dbReference type="InterPro" id="IPR013230">
    <property type="entry name" value="Peptidase_M15A_C"/>
</dbReference>
<accession>A0A376BTH7</accession>
<dbReference type="AlphaFoldDB" id="A0A376BTH7"/>
<keyword evidence="3" id="KW-1185">Reference proteome</keyword>
<evidence type="ECO:0000259" key="1">
    <source>
        <dbReference type="Pfam" id="PF08291"/>
    </source>
</evidence>
<feature type="domain" description="Peptidase M15A C-terminal" evidence="1">
    <location>
        <begin position="168"/>
        <end position="279"/>
    </location>
</feature>
<dbReference type="InterPro" id="IPR009045">
    <property type="entry name" value="Zn_M74/Hedgehog-like"/>
</dbReference>
<protein>
    <submittedName>
        <fullName evidence="2">Peptidase M15</fullName>
    </submittedName>
</protein>
<evidence type="ECO:0000313" key="3">
    <source>
        <dbReference type="Proteomes" id="UP000254209"/>
    </source>
</evidence>
<dbReference type="Proteomes" id="UP000254209">
    <property type="component" value="Unassembled WGS sequence"/>
</dbReference>
<evidence type="ECO:0000313" key="2">
    <source>
        <dbReference type="EMBL" id="SSY80287.1"/>
    </source>
</evidence>
<dbReference type="Pfam" id="PF08291">
    <property type="entry name" value="Peptidase_M15_3"/>
    <property type="match status" value="2"/>
</dbReference>
<sequence>MKLSPHFSLKEMTQNEFATRHNLDNTPDENVLKNLKFSCERMEQIRAFASAKFGRETPIVVYSGFRSLDVNRALGSDDNSAHIQGLAIDFGISGCTTAQTVALIEEMKHLNLISYTYLTAQQRSGTVGEWVHIDFADVSQDENLQDIQTVEITPTQPEKNPADWITEHFSWREMTRSDTAIRLKIKNIPNEAERANIKYCAEKLEEVRAYVSNKNGKDTGIVVTSCFRCELLNQKVGGAPSSAHRFGLAVDFDIIGYTSAQTAKLLKEMKDKGVLSYDQNILEFPKLGDGAWVHLGFKANPRHNRHQELTANKINGKTNYSAGLLA</sequence>
<dbReference type="Gene3D" id="3.30.1380.10">
    <property type="match status" value="2"/>
</dbReference>